<dbReference type="AlphaFoldDB" id="A0A7W2EEB7"/>
<dbReference type="Proteomes" id="UP000566711">
    <property type="component" value="Unassembled WGS sequence"/>
</dbReference>
<keyword evidence="3" id="KW-1185">Reference proteome</keyword>
<sequence length="86" mass="8882">MQNATLKIDGMNGEACADLVTLVLNNITGVSDVRVSLLNSQASLKYDERHTSEPYLINSLARAGYTARSGAQAEKAGGCCGGCCGG</sequence>
<dbReference type="RefSeq" id="WP_182213898.1">
    <property type="nucleotide sequence ID" value="NZ_JACEZS010000001.1"/>
</dbReference>
<dbReference type="EMBL" id="JACEZS010000001">
    <property type="protein sequence ID" value="MBA5604378.1"/>
    <property type="molecule type" value="Genomic_DNA"/>
</dbReference>
<feature type="domain" description="HMA" evidence="1">
    <location>
        <begin position="2"/>
        <end position="68"/>
    </location>
</feature>
<dbReference type="InterPro" id="IPR006121">
    <property type="entry name" value="HMA_dom"/>
</dbReference>
<name>A0A7W2EEB7_9BURK</name>
<evidence type="ECO:0000313" key="3">
    <source>
        <dbReference type="Proteomes" id="UP000566711"/>
    </source>
</evidence>
<organism evidence="2 3">
    <name type="scientific">Rugamonas fusca</name>
    <dbReference type="NCBI Taxonomy" id="2758568"/>
    <lineage>
        <taxon>Bacteria</taxon>
        <taxon>Pseudomonadati</taxon>
        <taxon>Pseudomonadota</taxon>
        <taxon>Betaproteobacteria</taxon>
        <taxon>Burkholderiales</taxon>
        <taxon>Oxalobacteraceae</taxon>
        <taxon>Telluria group</taxon>
        <taxon>Rugamonas</taxon>
    </lineage>
</organism>
<dbReference type="InterPro" id="IPR036163">
    <property type="entry name" value="HMA_dom_sf"/>
</dbReference>
<dbReference type="Gene3D" id="3.30.70.100">
    <property type="match status" value="1"/>
</dbReference>
<comment type="caution">
    <text evidence="2">The sequence shown here is derived from an EMBL/GenBank/DDBJ whole genome shotgun (WGS) entry which is preliminary data.</text>
</comment>
<dbReference type="PROSITE" id="PS50846">
    <property type="entry name" value="HMA_2"/>
    <property type="match status" value="1"/>
</dbReference>
<protein>
    <submittedName>
        <fullName evidence="2">Heavy-metal-associated domain-containing protein</fullName>
    </submittedName>
</protein>
<reference evidence="2 3" key="1">
    <citation type="submission" date="2020-07" db="EMBL/GenBank/DDBJ databases">
        <title>Novel species isolated from subtropical streams in China.</title>
        <authorList>
            <person name="Lu H."/>
        </authorList>
    </citation>
    <scope>NUCLEOTIDE SEQUENCE [LARGE SCALE GENOMIC DNA]</scope>
    <source>
        <strain evidence="2 3">FT3S</strain>
    </source>
</reference>
<dbReference type="CDD" id="cd00371">
    <property type="entry name" value="HMA"/>
    <property type="match status" value="1"/>
</dbReference>
<dbReference type="Pfam" id="PF00403">
    <property type="entry name" value="HMA"/>
    <property type="match status" value="1"/>
</dbReference>
<accession>A0A7W2EEB7</accession>
<gene>
    <name evidence="2" type="ORF">H3H36_03260</name>
</gene>
<evidence type="ECO:0000259" key="1">
    <source>
        <dbReference type="PROSITE" id="PS50846"/>
    </source>
</evidence>
<dbReference type="GO" id="GO:0046872">
    <property type="term" value="F:metal ion binding"/>
    <property type="evidence" value="ECO:0007669"/>
    <property type="project" value="InterPro"/>
</dbReference>
<evidence type="ECO:0000313" key="2">
    <source>
        <dbReference type="EMBL" id="MBA5604378.1"/>
    </source>
</evidence>
<proteinExistence type="predicted"/>
<dbReference type="SUPFAM" id="SSF55008">
    <property type="entry name" value="HMA, heavy metal-associated domain"/>
    <property type="match status" value="1"/>
</dbReference>